<evidence type="ECO:0000256" key="1">
    <source>
        <dbReference type="ARBA" id="ARBA00004370"/>
    </source>
</evidence>
<proteinExistence type="inferred from homology"/>
<dbReference type="PRINTS" id="PR00125">
    <property type="entry name" value="ATPASEDELTA"/>
</dbReference>
<evidence type="ECO:0000256" key="5">
    <source>
        <dbReference type="ARBA" id="ARBA00022781"/>
    </source>
</evidence>
<evidence type="ECO:0000256" key="3">
    <source>
        <dbReference type="ARBA" id="ARBA00014723"/>
    </source>
</evidence>
<name>A0A2R6NZ76_9APHY</name>
<dbReference type="Proteomes" id="UP000186601">
    <property type="component" value="Unassembled WGS sequence"/>
</dbReference>
<organism evidence="9 10">
    <name type="scientific">Hermanssonia centrifuga</name>
    <dbReference type="NCBI Taxonomy" id="98765"/>
    <lineage>
        <taxon>Eukaryota</taxon>
        <taxon>Fungi</taxon>
        <taxon>Dikarya</taxon>
        <taxon>Basidiomycota</taxon>
        <taxon>Agaricomycotina</taxon>
        <taxon>Agaricomycetes</taxon>
        <taxon>Polyporales</taxon>
        <taxon>Meruliaceae</taxon>
        <taxon>Hermanssonia</taxon>
    </lineage>
</organism>
<dbReference type="GO" id="GO:0046933">
    <property type="term" value="F:proton-transporting ATP synthase activity, rotational mechanism"/>
    <property type="evidence" value="ECO:0007669"/>
    <property type="project" value="InterPro"/>
</dbReference>
<dbReference type="NCBIfam" id="TIGR01145">
    <property type="entry name" value="ATP_synt_delta"/>
    <property type="match status" value="1"/>
</dbReference>
<evidence type="ECO:0000256" key="2">
    <source>
        <dbReference type="ARBA" id="ARBA00007046"/>
    </source>
</evidence>
<dbReference type="AlphaFoldDB" id="A0A2R6NZ76"/>
<keyword evidence="7" id="KW-0472">Membrane</keyword>
<dbReference type="STRING" id="98765.A0A2R6NZ76"/>
<comment type="similarity">
    <text evidence="2">Belongs to the ATPase delta chain family.</text>
</comment>
<evidence type="ECO:0000256" key="8">
    <source>
        <dbReference type="ARBA" id="ARBA00023310"/>
    </source>
</evidence>
<evidence type="ECO:0000256" key="4">
    <source>
        <dbReference type="ARBA" id="ARBA00022448"/>
    </source>
</evidence>
<evidence type="ECO:0000256" key="6">
    <source>
        <dbReference type="ARBA" id="ARBA00023065"/>
    </source>
</evidence>
<protein>
    <recommendedName>
        <fullName evidence="3">ATP synthase subunit 5, mitochondrial</fullName>
    </recommendedName>
</protein>
<sequence>MLRVSARSAALQAGLGRRAASTIALKYSNAVFSAALSKSSAELDKVQTELSAISSTLKSTPELSSFVANPTLSANDRATGLQALFKKAESSGPKKAPISDLTKNLFSVLSDNGRLAETEGVIEGFNELVATYKGELTVTITSASALPKDVQTRLESTLKQSQAAQKAKTVKVTNKVNPSILGGIVVDFGDKTVDLSVASRVNKLNNLLQRTSFYDPLLSLLLLINSDFVESV</sequence>
<keyword evidence="5" id="KW-0375">Hydrogen ion transport</keyword>
<dbReference type="Pfam" id="PF00213">
    <property type="entry name" value="OSCP"/>
    <property type="match status" value="1"/>
</dbReference>
<keyword evidence="4" id="KW-0813">Transport</keyword>
<dbReference type="OrthoDB" id="1262810at2759"/>
<comment type="caution">
    <text evidence="9">The sequence shown here is derived from an EMBL/GenBank/DDBJ whole genome shotgun (WGS) entry which is preliminary data.</text>
</comment>
<reference evidence="9 10" key="1">
    <citation type="submission" date="2018-02" db="EMBL/GenBank/DDBJ databases">
        <title>Genome sequence of the basidiomycete white-rot fungus Phlebia centrifuga.</title>
        <authorList>
            <person name="Granchi Z."/>
            <person name="Peng M."/>
            <person name="de Vries R.P."/>
            <person name="Hilden K."/>
            <person name="Makela M.R."/>
            <person name="Grigoriev I."/>
            <person name="Riley R."/>
        </authorList>
    </citation>
    <scope>NUCLEOTIDE SEQUENCE [LARGE SCALE GENOMIC DNA]</scope>
    <source>
        <strain evidence="9 10">FBCC195</strain>
    </source>
</reference>
<comment type="subcellular location">
    <subcellularLocation>
        <location evidence="1">Membrane</location>
    </subcellularLocation>
</comment>
<dbReference type="PANTHER" id="PTHR11910">
    <property type="entry name" value="ATP SYNTHASE DELTA CHAIN"/>
    <property type="match status" value="1"/>
</dbReference>
<keyword evidence="8" id="KW-0066">ATP synthesis</keyword>
<dbReference type="InterPro" id="IPR026015">
    <property type="entry name" value="ATP_synth_OSCP/delta_N_sf"/>
</dbReference>
<evidence type="ECO:0000256" key="7">
    <source>
        <dbReference type="ARBA" id="ARBA00023136"/>
    </source>
</evidence>
<gene>
    <name evidence="9" type="ORF">PHLCEN_2v6469</name>
</gene>
<evidence type="ECO:0000313" key="10">
    <source>
        <dbReference type="Proteomes" id="UP000186601"/>
    </source>
</evidence>
<accession>A0A2R6NZ76</accession>
<dbReference type="Gene3D" id="1.10.520.20">
    <property type="entry name" value="N-terminal domain of the delta subunit of the F1F0-ATP synthase"/>
    <property type="match status" value="1"/>
</dbReference>
<dbReference type="GO" id="GO:0016020">
    <property type="term" value="C:membrane"/>
    <property type="evidence" value="ECO:0007669"/>
    <property type="project" value="UniProtKB-SubCell"/>
</dbReference>
<dbReference type="HAMAP" id="MF_01416">
    <property type="entry name" value="ATP_synth_delta_bact"/>
    <property type="match status" value="1"/>
</dbReference>
<dbReference type="EMBL" id="MLYV02000625">
    <property type="protein sequence ID" value="PSR81134.1"/>
    <property type="molecule type" value="Genomic_DNA"/>
</dbReference>
<evidence type="ECO:0000313" key="9">
    <source>
        <dbReference type="EMBL" id="PSR81134.1"/>
    </source>
</evidence>
<keyword evidence="6" id="KW-0406">Ion transport</keyword>
<keyword evidence="10" id="KW-1185">Reference proteome</keyword>
<dbReference type="SUPFAM" id="SSF47928">
    <property type="entry name" value="N-terminal domain of the delta subunit of the F1F0-ATP synthase"/>
    <property type="match status" value="1"/>
</dbReference>
<dbReference type="InterPro" id="IPR000711">
    <property type="entry name" value="ATPase_OSCP/dsu"/>
</dbReference>